<dbReference type="Proteomes" id="UP001596065">
    <property type="component" value="Unassembled WGS sequence"/>
</dbReference>
<gene>
    <name evidence="1" type="ORF">ACFP3J_03000</name>
</gene>
<keyword evidence="2" id="KW-1185">Reference proteome</keyword>
<evidence type="ECO:0000313" key="2">
    <source>
        <dbReference type="Proteomes" id="UP001596065"/>
    </source>
</evidence>
<organism evidence="1 2">
    <name type="scientific">Streptomyces nogalater</name>
    <dbReference type="NCBI Taxonomy" id="38314"/>
    <lineage>
        <taxon>Bacteria</taxon>
        <taxon>Bacillati</taxon>
        <taxon>Actinomycetota</taxon>
        <taxon>Actinomycetes</taxon>
        <taxon>Kitasatosporales</taxon>
        <taxon>Streptomycetaceae</taxon>
        <taxon>Streptomyces</taxon>
    </lineage>
</organism>
<reference evidence="2" key="1">
    <citation type="journal article" date="2019" name="Int. J. Syst. Evol. Microbiol.">
        <title>The Global Catalogue of Microorganisms (GCM) 10K type strain sequencing project: providing services to taxonomists for standard genome sequencing and annotation.</title>
        <authorList>
            <consortium name="The Broad Institute Genomics Platform"/>
            <consortium name="The Broad Institute Genome Sequencing Center for Infectious Disease"/>
            <person name="Wu L."/>
            <person name="Ma J."/>
        </authorList>
    </citation>
    <scope>NUCLEOTIDE SEQUENCE [LARGE SCALE GENOMIC DNA]</scope>
    <source>
        <strain evidence="2">KCTC 5701</strain>
    </source>
</reference>
<dbReference type="RefSeq" id="WP_344347229.1">
    <property type="nucleotide sequence ID" value="NZ_BAAASM010000009.1"/>
</dbReference>
<accession>A0ABW0WDV3</accession>
<name>A0ABW0WDV3_STRNO</name>
<protein>
    <submittedName>
        <fullName evidence="1">Uncharacterized protein</fullName>
    </submittedName>
</protein>
<proteinExistence type="predicted"/>
<comment type="caution">
    <text evidence="1">The sequence shown here is derived from an EMBL/GenBank/DDBJ whole genome shotgun (WGS) entry which is preliminary data.</text>
</comment>
<evidence type="ECO:0000313" key="1">
    <source>
        <dbReference type="EMBL" id="MFC5654460.1"/>
    </source>
</evidence>
<dbReference type="EMBL" id="JBHSOE010000003">
    <property type="protein sequence ID" value="MFC5654460.1"/>
    <property type="molecule type" value="Genomic_DNA"/>
</dbReference>
<sequence>MTLNQDTIDAVFTATATTTWTDTNLGPMAHVTVNGKEYTSTSTVPAGT</sequence>